<reference evidence="2 3" key="1">
    <citation type="submission" date="2023-12" db="EMBL/GenBank/DDBJ databases">
        <title>A high-quality genome assembly for Dillenia turbinata (Dilleniales).</title>
        <authorList>
            <person name="Chanderbali A."/>
        </authorList>
    </citation>
    <scope>NUCLEOTIDE SEQUENCE [LARGE SCALE GENOMIC DNA]</scope>
    <source>
        <strain evidence="2">LSX21</strain>
        <tissue evidence="2">Leaf</tissue>
    </source>
</reference>
<dbReference type="AlphaFoldDB" id="A0AAN8UAL0"/>
<evidence type="ECO:0000313" key="2">
    <source>
        <dbReference type="EMBL" id="KAK6913418.1"/>
    </source>
</evidence>
<evidence type="ECO:0000256" key="1">
    <source>
        <dbReference type="SAM" id="MobiDB-lite"/>
    </source>
</evidence>
<comment type="caution">
    <text evidence="2">The sequence shown here is derived from an EMBL/GenBank/DDBJ whole genome shotgun (WGS) entry which is preliminary data.</text>
</comment>
<gene>
    <name evidence="2" type="ORF">RJ641_023019</name>
</gene>
<evidence type="ECO:0008006" key="4">
    <source>
        <dbReference type="Google" id="ProtNLM"/>
    </source>
</evidence>
<dbReference type="EMBL" id="JBAMMX010000027">
    <property type="protein sequence ID" value="KAK6913418.1"/>
    <property type="molecule type" value="Genomic_DNA"/>
</dbReference>
<keyword evidence="3" id="KW-1185">Reference proteome</keyword>
<feature type="region of interest" description="Disordered" evidence="1">
    <location>
        <begin position="1"/>
        <end position="29"/>
    </location>
</feature>
<feature type="region of interest" description="Disordered" evidence="1">
    <location>
        <begin position="327"/>
        <end position="394"/>
    </location>
</feature>
<evidence type="ECO:0000313" key="3">
    <source>
        <dbReference type="Proteomes" id="UP001370490"/>
    </source>
</evidence>
<proteinExistence type="predicted"/>
<protein>
    <recommendedName>
        <fullName evidence="4">Kanadaptin</fullName>
    </recommendedName>
</protein>
<feature type="compositionally biased region" description="Basic and acidic residues" evidence="1">
    <location>
        <begin position="330"/>
        <end position="350"/>
    </location>
</feature>
<feature type="region of interest" description="Disordered" evidence="1">
    <location>
        <begin position="170"/>
        <end position="213"/>
    </location>
</feature>
<feature type="compositionally biased region" description="Basic and acidic residues" evidence="1">
    <location>
        <begin position="170"/>
        <end position="189"/>
    </location>
</feature>
<feature type="compositionally biased region" description="Acidic residues" evidence="1">
    <location>
        <begin position="1"/>
        <end position="14"/>
    </location>
</feature>
<organism evidence="2 3">
    <name type="scientific">Dillenia turbinata</name>
    <dbReference type="NCBI Taxonomy" id="194707"/>
    <lineage>
        <taxon>Eukaryota</taxon>
        <taxon>Viridiplantae</taxon>
        <taxon>Streptophyta</taxon>
        <taxon>Embryophyta</taxon>
        <taxon>Tracheophyta</taxon>
        <taxon>Spermatophyta</taxon>
        <taxon>Magnoliopsida</taxon>
        <taxon>eudicotyledons</taxon>
        <taxon>Gunneridae</taxon>
        <taxon>Pentapetalae</taxon>
        <taxon>Dilleniales</taxon>
        <taxon>Dilleniaceae</taxon>
        <taxon>Dillenia</taxon>
    </lineage>
</organism>
<dbReference type="Proteomes" id="UP001370490">
    <property type="component" value="Unassembled WGS sequence"/>
</dbReference>
<name>A0AAN8UAL0_9MAGN</name>
<sequence>MEEEEEFSSDDDDFYDRTKKKPSIQKDDNKRAIQTADTLLERKDFIMEELEEKSKLLLLEKNSVVAETEVATDADDALDAYMSGISSQLIFDKTVQLEKEMSNLQAELDRIIYLLKIADPTGEAAKKRDSKVQEMKLNQSVVKEPTVRERKSKKFEFTISLDNKQSTVDQKKTHVSVKPESDSIQREETTDASLGISNFPEANGESNGKTESKKEVYTVTKPQWLGAIKDKEIKETQEEAPSNMHESDEFIDYRDRKALDNVDVSQPKVDSSIEGAGSGLIIMKQKKAEKLEENADMPSERSTDLSPVVTTAEDAVALLLKQKRGYSGLDDEHNHENYDIPDQRGSSKDNKKLKRVLGPEKPAFLDSNTTYEAWVPPEGQSGDGRTSLNDRYGY</sequence>
<feature type="compositionally biased region" description="Polar residues" evidence="1">
    <location>
        <begin position="383"/>
        <end position="394"/>
    </location>
</feature>
<accession>A0AAN8UAL0</accession>